<dbReference type="AlphaFoldDB" id="A0A0F5JER1"/>
<dbReference type="EMBL" id="AQHV01000011">
    <property type="protein sequence ID" value="KKB56208.1"/>
    <property type="molecule type" value="Genomic_DNA"/>
</dbReference>
<organism evidence="1 2">
    <name type="scientific">Parabacteroides goldsteinii DSM 19448 = WAL 12034</name>
    <dbReference type="NCBI Taxonomy" id="927665"/>
    <lineage>
        <taxon>Bacteria</taxon>
        <taxon>Pseudomonadati</taxon>
        <taxon>Bacteroidota</taxon>
        <taxon>Bacteroidia</taxon>
        <taxon>Bacteroidales</taxon>
        <taxon>Tannerellaceae</taxon>
        <taxon>Parabacteroides</taxon>
    </lineage>
</organism>
<dbReference type="Pfam" id="PF16138">
    <property type="entry name" value="DUF4846"/>
    <property type="match status" value="1"/>
</dbReference>
<evidence type="ECO:0008006" key="3">
    <source>
        <dbReference type="Google" id="ProtNLM"/>
    </source>
</evidence>
<gene>
    <name evidence="1" type="ORF">HMPREF1535_02182</name>
</gene>
<name>A0A0F5JER1_9BACT</name>
<evidence type="ECO:0000313" key="2">
    <source>
        <dbReference type="Proteomes" id="UP000033047"/>
    </source>
</evidence>
<dbReference type="STRING" id="927665.HMPREF1535_02182"/>
<reference evidence="1 2" key="1">
    <citation type="submission" date="2013-04" db="EMBL/GenBank/DDBJ databases">
        <title>The Genome Sequence of Parabacteroides goldsteinii DSM 19448.</title>
        <authorList>
            <consortium name="The Broad Institute Genomics Platform"/>
            <person name="Earl A."/>
            <person name="Ward D."/>
            <person name="Feldgarden M."/>
            <person name="Gevers D."/>
            <person name="Martens E."/>
            <person name="Sakamoto M."/>
            <person name="Benno Y."/>
            <person name="Song Y."/>
            <person name="Liu C."/>
            <person name="Lee J."/>
            <person name="Bolanos M."/>
            <person name="Vaisanen M.L."/>
            <person name="Finegold S.M."/>
            <person name="Walker B."/>
            <person name="Young S."/>
            <person name="Zeng Q."/>
            <person name="Gargeya S."/>
            <person name="Fitzgerald M."/>
            <person name="Haas B."/>
            <person name="Abouelleil A."/>
            <person name="Allen A.W."/>
            <person name="Alvarado L."/>
            <person name="Arachchi H.M."/>
            <person name="Berlin A.M."/>
            <person name="Chapman S.B."/>
            <person name="Gainer-Dewar J."/>
            <person name="Goldberg J."/>
            <person name="Griggs A."/>
            <person name="Gujja S."/>
            <person name="Hansen M."/>
            <person name="Howarth C."/>
            <person name="Imamovic A."/>
            <person name="Ireland A."/>
            <person name="Larimer J."/>
            <person name="McCowan C."/>
            <person name="Murphy C."/>
            <person name="Pearson M."/>
            <person name="Poon T.W."/>
            <person name="Priest M."/>
            <person name="Roberts A."/>
            <person name="Saif S."/>
            <person name="Shea T."/>
            <person name="Sisk P."/>
            <person name="Sykes S."/>
            <person name="Wortman J."/>
            <person name="Nusbaum C."/>
            <person name="Birren B."/>
        </authorList>
    </citation>
    <scope>NUCLEOTIDE SEQUENCE [LARGE SCALE GENOMIC DNA]</scope>
    <source>
        <strain evidence="1 2">DSM 19448</strain>
    </source>
</reference>
<dbReference type="HOGENOM" id="CLU_066824_2_0_10"/>
<protein>
    <recommendedName>
        <fullName evidence="3">DUF4846 domain-containing protein</fullName>
    </recommendedName>
</protein>
<evidence type="ECO:0000313" key="1">
    <source>
        <dbReference type="EMBL" id="KKB56208.1"/>
    </source>
</evidence>
<dbReference type="PATRIC" id="fig|927665.4.peg.2241"/>
<sequence>MFVQNPKDMKTRMLIIFLLFFCKTLLSGQTIAERIMPPEGYVRTEVAANSFASYLRRLPLQPEGSKVLLYNGETKRNQLPAYAVVDLDIGKRDLQQCADAVIRLRAEYLYGQKQYAAIHFNFTNGFNAEYTKWAKGNRIRVNSNTVSWYPSKGEDYSYKTFRSYLDMVFSYAGTTSLSKELAPVNYLEMKIGDVFILGGHPGHAVIVVDMAVHPKTKKKVFLLAQSYMPAQHIHILTNPVNRKKSPWYELSDSDDGKVYTPEWIFNKKDLKQFK</sequence>
<proteinExistence type="predicted"/>
<dbReference type="InterPro" id="IPR032315">
    <property type="entry name" value="DUF4846"/>
</dbReference>
<accession>A0A0F5JER1</accession>
<comment type="caution">
    <text evidence="1">The sequence shown here is derived from an EMBL/GenBank/DDBJ whole genome shotgun (WGS) entry which is preliminary data.</text>
</comment>
<dbReference type="Proteomes" id="UP000033047">
    <property type="component" value="Unassembled WGS sequence"/>
</dbReference>